<dbReference type="PROSITE" id="PS51257">
    <property type="entry name" value="PROKAR_LIPOPROTEIN"/>
    <property type="match status" value="1"/>
</dbReference>
<dbReference type="InterPro" id="IPR029045">
    <property type="entry name" value="ClpP/crotonase-like_dom_sf"/>
</dbReference>
<comment type="similarity">
    <text evidence="1">Belongs to the peptidase S49 family.</text>
</comment>
<dbReference type="STRING" id="309801.trd_1269"/>
<accession>B9L1K9</accession>
<protein>
    <submittedName>
        <fullName evidence="6">Protease IV, signal peptide peptidase</fullName>
    </submittedName>
</protein>
<gene>
    <name evidence="6" type="ordered locus">trd_1269</name>
</gene>
<dbReference type="Proteomes" id="UP000000447">
    <property type="component" value="Chromosome"/>
</dbReference>
<evidence type="ECO:0000313" key="7">
    <source>
        <dbReference type="Proteomes" id="UP000000447"/>
    </source>
</evidence>
<dbReference type="HOGENOM" id="CLU_046540_0_1_0"/>
<dbReference type="InterPro" id="IPR002142">
    <property type="entry name" value="Peptidase_S49"/>
</dbReference>
<proteinExistence type="inferred from homology"/>
<keyword evidence="4" id="KW-0720">Serine protease</keyword>
<dbReference type="EMBL" id="CP001275">
    <property type="protein sequence ID" value="ACM04911.1"/>
    <property type="molecule type" value="Genomic_DNA"/>
</dbReference>
<dbReference type="AlphaFoldDB" id="B9L1K9"/>
<sequence>MPAARTTRRTWWIVGLSLLLVASCLALTAGLGMLASGRLDRWLEQPHVAEIRVRGPIALRGGAGLLTGESASAERIVEQLERARQNPNARVVLLRVDSPGGGVNAAREIWAAVRRVQESGKPVVAFFEDTAASGGYYISAPADRIVAMPDTITGSIGVILIIPDLSGLYEKLGIRMQVVKSGTFKDMASSDRPLTPEERALLEQLVHEAYDEFVRVVAEGRAMPPERVRELADGRIYTGRQAKELGLVDELGGYRDALAVAGQLAGLGAEPAVRVYRPQPTFWESLSRTTARFLFGRDDAGPVGVLPTGPIELRYELATLG</sequence>
<dbReference type="GO" id="GO:0006508">
    <property type="term" value="P:proteolysis"/>
    <property type="evidence" value="ECO:0007669"/>
    <property type="project" value="UniProtKB-KW"/>
</dbReference>
<dbReference type="NCBIfam" id="TIGR00706">
    <property type="entry name" value="SppA_dom"/>
    <property type="match status" value="1"/>
</dbReference>
<dbReference type="CDD" id="cd07023">
    <property type="entry name" value="S49_Sppa_N_C"/>
    <property type="match status" value="1"/>
</dbReference>
<evidence type="ECO:0000313" key="6">
    <source>
        <dbReference type="EMBL" id="ACM04911.1"/>
    </source>
</evidence>
<evidence type="ECO:0000256" key="2">
    <source>
        <dbReference type="ARBA" id="ARBA00022670"/>
    </source>
</evidence>
<dbReference type="InterPro" id="IPR004635">
    <property type="entry name" value="Pept_S49_SppA"/>
</dbReference>
<dbReference type="RefSeq" id="WP_015922220.1">
    <property type="nucleotide sequence ID" value="NC_011959.1"/>
</dbReference>
<dbReference type="InterPro" id="IPR047272">
    <property type="entry name" value="S49_SppA_C"/>
</dbReference>
<dbReference type="Gene3D" id="3.90.226.10">
    <property type="entry name" value="2-enoyl-CoA Hydratase, Chain A, domain 1"/>
    <property type="match status" value="1"/>
</dbReference>
<dbReference type="eggNOG" id="COG0616">
    <property type="taxonomic scope" value="Bacteria"/>
</dbReference>
<dbReference type="SUPFAM" id="SSF52096">
    <property type="entry name" value="ClpP/crotonase"/>
    <property type="match status" value="1"/>
</dbReference>
<dbReference type="Gene3D" id="6.20.330.10">
    <property type="match status" value="1"/>
</dbReference>
<evidence type="ECO:0000256" key="3">
    <source>
        <dbReference type="ARBA" id="ARBA00022801"/>
    </source>
</evidence>
<dbReference type="GO" id="GO:0008236">
    <property type="term" value="F:serine-type peptidase activity"/>
    <property type="evidence" value="ECO:0007669"/>
    <property type="project" value="UniProtKB-KW"/>
</dbReference>
<name>B9L1K9_THERP</name>
<dbReference type="OrthoDB" id="9764363at2"/>
<reference evidence="6 7" key="1">
    <citation type="journal article" date="2009" name="PLoS ONE">
        <title>Complete genome sequence of the aerobic CO-oxidizing thermophile Thermomicrobium roseum.</title>
        <authorList>
            <person name="Wu D."/>
            <person name="Raymond J."/>
            <person name="Wu M."/>
            <person name="Chatterji S."/>
            <person name="Ren Q."/>
            <person name="Graham J.E."/>
            <person name="Bryant D.A."/>
            <person name="Robb F."/>
            <person name="Colman A."/>
            <person name="Tallon L.J."/>
            <person name="Badger J.H."/>
            <person name="Madupu R."/>
            <person name="Ward N.L."/>
            <person name="Eisen J.A."/>
        </authorList>
    </citation>
    <scope>NUCLEOTIDE SEQUENCE [LARGE SCALE GENOMIC DNA]</scope>
    <source>
        <strain evidence="7">ATCC 27502 / DSM 5159 / P-2</strain>
    </source>
</reference>
<organism evidence="6 7">
    <name type="scientific">Thermomicrobium roseum (strain ATCC 27502 / DSM 5159 / P-2)</name>
    <dbReference type="NCBI Taxonomy" id="309801"/>
    <lineage>
        <taxon>Bacteria</taxon>
        <taxon>Pseudomonadati</taxon>
        <taxon>Thermomicrobiota</taxon>
        <taxon>Thermomicrobia</taxon>
        <taxon>Thermomicrobiales</taxon>
        <taxon>Thermomicrobiaceae</taxon>
        <taxon>Thermomicrobium</taxon>
    </lineage>
</organism>
<feature type="domain" description="Peptidase S49" evidence="5">
    <location>
        <begin position="117"/>
        <end position="267"/>
    </location>
</feature>
<keyword evidence="7" id="KW-1185">Reference proteome</keyword>
<dbReference type="Pfam" id="PF01343">
    <property type="entry name" value="Peptidase_S49"/>
    <property type="match status" value="1"/>
</dbReference>
<evidence type="ECO:0000256" key="1">
    <source>
        <dbReference type="ARBA" id="ARBA00008683"/>
    </source>
</evidence>
<keyword evidence="2 6" id="KW-0645">Protease</keyword>
<evidence type="ECO:0000259" key="5">
    <source>
        <dbReference type="Pfam" id="PF01343"/>
    </source>
</evidence>
<evidence type="ECO:0000256" key="4">
    <source>
        <dbReference type="ARBA" id="ARBA00022825"/>
    </source>
</evidence>
<dbReference type="PANTHER" id="PTHR33209:SF1">
    <property type="entry name" value="PEPTIDASE S49 DOMAIN-CONTAINING PROTEIN"/>
    <property type="match status" value="1"/>
</dbReference>
<keyword evidence="3" id="KW-0378">Hydrolase</keyword>
<dbReference type="PANTHER" id="PTHR33209">
    <property type="entry name" value="PROTEASE 4"/>
    <property type="match status" value="1"/>
</dbReference>
<dbReference type="KEGG" id="tro:trd_1269"/>